<name>A0A9P4HWE8_9PEZI</name>
<evidence type="ECO:0000313" key="1">
    <source>
        <dbReference type="EMBL" id="KAF2087274.1"/>
    </source>
</evidence>
<dbReference type="Proteomes" id="UP000799776">
    <property type="component" value="Unassembled WGS sequence"/>
</dbReference>
<organism evidence="1 2">
    <name type="scientific">Saccharata proteae CBS 121410</name>
    <dbReference type="NCBI Taxonomy" id="1314787"/>
    <lineage>
        <taxon>Eukaryota</taxon>
        <taxon>Fungi</taxon>
        <taxon>Dikarya</taxon>
        <taxon>Ascomycota</taxon>
        <taxon>Pezizomycotina</taxon>
        <taxon>Dothideomycetes</taxon>
        <taxon>Dothideomycetes incertae sedis</taxon>
        <taxon>Botryosphaeriales</taxon>
        <taxon>Saccharataceae</taxon>
        <taxon>Saccharata</taxon>
    </lineage>
</organism>
<comment type="caution">
    <text evidence="1">The sequence shown here is derived from an EMBL/GenBank/DDBJ whole genome shotgun (WGS) entry which is preliminary data.</text>
</comment>
<accession>A0A9P4HWE8</accession>
<dbReference type="EMBL" id="ML978720">
    <property type="protein sequence ID" value="KAF2087274.1"/>
    <property type="molecule type" value="Genomic_DNA"/>
</dbReference>
<evidence type="ECO:0000313" key="2">
    <source>
        <dbReference type="Proteomes" id="UP000799776"/>
    </source>
</evidence>
<sequence length="289" mass="33051">MQRPISSALLIPGLPEEVSIQIIGNIVRSVQVVLRRITPLDARPHFAMVIANTGRTHRWDELLPLLRLNKTWTTEVLRQICLNGRLLFDSSAAVEPVVIGGRSVLSYGTHEPPEIVQLLHGIADNIRNFSHVEIHLFFPGSSARAMDRVLARMPRFKSIRFTYAAINDTCTLVHQRSPVKLLRAQIIEKGLATFILNLCKCRALRPERVFFAYPDVAMGPWYIEGHEFSALLGLLRGEMALAKQKRRNRLRWGRLSRERTGRNDDMLRLELELREFVLDEPESDESDCK</sequence>
<dbReference type="AlphaFoldDB" id="A0A9P4HWE8"/>
<gene>
    <name evidence="1" type="ORF">K490DRAFT_65661</name>
</gene>
<reference evidence="1" key="1">
    <citation type="journal article" date="2020" name="Stud. Mycol.">
        <title>101 Dothideomycetes genomes: a test case for predicting lifestyles and emergence of pathogens.</title>
        <authorList>
            <person name="Haridas S."/>
            <person name="Albert R."/>
            <person name="Binder M."/>
            <person name="Bloem J."/>
            <person name="Labutti K."/>
            <person name="Salamov A."/>
            <person name="Andreopoulos B."/>
            <person name="Baker S."/>
            <person name="Barry K."/>
            <person name="Bills G."/>
            <person name="Bluhm B."/>
            <person name="Cannon C."/>
            <person name="Castanera R."/>
            <person name="Culley D."/>
            <person name="Daum C."/>
            <person name="Ezra D."/>
            <person name="Gonzalez J."/>
            <person name="Henrissat B."/>
            <person name="Kuo A."/>
            <person name="Liang C."/>
            <person name="Lipzen A."/>
            <person name="Lutzoni F."/>
            <person name="Magnuson J."/>
            <person name="Mondo S."/>
            <person name="Nolan M."/>
            <person name="Ohm R."/>
            <person name="Pangilinan J."/>
            <person name="Park H.-J."/>
            <person name="Ramirez L."/>
            <person name="Alfaro M."/>
            <person name="Sun H."/>
            <person name="Tritt A."/>
            <person name="Yoshinaga Y."/>
            <person name="Zwiers L.-H."/>
            <person name="Turgeon B."/>
            <person name="Goodwin S."/>
            <person name="Spatafora J."/>
            <person name="Crous P."/>
            <person name="Grigoriev I."/>
        </authorList>
    </citation>
    <scope>NUCLEOTIDE SEQUENCE</scope>
    <source>
        <strain evidence="1">CBS 121410</strain>
    </source>
</reference>
<keyword evidence="2" id="KW-1185">Reference proteome</keyword>
<proteinExistence type="predicted"/>
<protein>
    <submittedName>
        <fullName evidence="1">Uncharacterized protein</fullName>
    </submittedName>
</protein>